<dbReference type="EMBL" id="CAJGYM010000358">
    <property type="protein sequence ID" value="CAD6200347.1"/>
    <property type="molecule type" value="Genomic_DNA"/>
</dbReference>
<accession>A0A8S1HW51</accession>
<feature type="non-terminal residue" evidence="1">
    <location>
        <position position="1"/>
    </location>
</feature>
<proteinExistence type="predicted"/>
<protein>
    <submittedName>
        <fullName evidence="1">Uncharacterized protein</fullName>
    </submittedName>
</protein>
<reference evidence="1" key="1">
    <citation type="submission" date="2020-10" db="EMBL/GenBank/DDBJ databases">
        <authorList>
            <person name="Kikuchi T."/>
        </authorList>
    </citation>
    <scope>NUCLEOTIDE SEQUENCE</scope>
    <source>
        <strain evidence="1">NKZ352</strain>
    </source>
</reference>
<comment type="caution">
    <text evidence="1">The sequence shown here is derived from an EMBL/GenBank/DDBJ whole genome shotgun (WGS) entry which is preliminary data.</text>
</comment>
<sequence>TAVPPDFYLICKHRDMVTAEGK</sequence>
<dbReference type="Proteomes" id="UP000835052">
    <property type="component" value="Unassembled WGS sequence"/>
</dbReference>
<evidence type="ECO:0000313" key="2">
    <source>
        <dbReference type="Proteomes" id="UP000835052"/>
    </source>
</evidence>
<organism evidence="1 2">
    <name type="scientific">Caenorhabditis auriculariae</name>
    <dbReference type="NCBI Taxonomy" id="2777116"/>
    <lineage>
        <taxon>Eukaryota</taxon>
        <taxon>Metazoa</taxon>
        <taxon>Ecdysozoa</taxon>
        <taxon>Nematoda</taxon>
        <taxon>Chromadorea</taxon>
        <taxon>Rhabditida</taxon>
        <taxon>Rhabditina</taxon>
        <taxon>Rhabditomorpha</taxon>
        <taxon>Rhabditoidea</taxon>
        <taxon>Rhabditidae</taxon>
        <taxon>Peloderinae</taxon>
        <taxon>Caenorhabditis</taxon>
    </lineage>
</organism>
<keyword evidence="2" id="KW-1185">Reference proteome</keyword>
<evidence type="ECO:0000313" key="1">
    <source>
        <dbReference type="EMBL" id="CAD6200347.1"/>
    </source>
</evidence>
<gene>
    <name evidence="1" type="ORF">CAUJ_LOCUS16243</name>
</gene>
<dbReference type="AlphaFoldDB" id="A0A8S1HW51"/>
<name>A0A8S1HW51_9PELO</name>